<gene>
    <name evidence="1" type="ORF">GEOBRER4_n1362</name>
</gene>
<keyword evidence="2" id="KW-1185">Reference proteome</keyword>
<protein>
    <recommendedName>
        <fullName evidence="3">Helix-turn-helix domain-containing protein</fullName>
    </recommendedName>
</protein>
<proteinExistence type="predicted"/>
<dbReference type="RefSeq" id="WP_185244739.1">
    <property type="nucleotide sequence ID" value="NZ_AP023213.1"/>
</dbReference>
<organism evidence="1 2">
    <name type="scientific">Citrifermentans bremense</name>
    <dbReference type="NCBI Taxonomy" id="60035"/>
    <lineage>
        <taxon>Bacteria</taxon>
        <taxon>Pseudomonadati</taxon>
        <taxon>Thermodesulfobacteriota</taxon>
        <taxon>Desulfuromonadia</taxon>
        <taxon>Geobacterales</taxon>
        <taxon>Geobacteraceae</taxon>
        <taxon>Citrifermentans</taxon>
    </lineage>
</organism>
<evidence type="ECO:0000313" key="2">
    <source>
        <dbReference type="Proteomes" id="UP000515472"/>
    </source>
</evidence>
<evidence type="ECO:0000313" key="1">
    <source>
        <dbReference type="EMBL" id="BCG46561.1"/>
    </source>
</evidence>
<dbReference type="AlphaFoldDB" id="A0A6S6M4H8"/>
<dbReference type="Proteomes" id="UP000515472">
    <property type="component" value="Chromosome"/>
</dbReference>
<dbReference type="KEGG" id="gbn:GEOBRER4_13110"/>
<evidence type="ECO:0008006" key="3">
    <source>
        <dbReference type="Google" id="ProtNLM"/>
    </source>
</evidence>
<dbReference type="EMBL" id="AP023213">
    <property type="protein sequence ID" value="BCG46561.1"/>
    <property type="molecule type" value="Genomic_DNA"/>
</dbReference>
<name>A0A6S6M4H8_9BACT</name>
<accession>A0A6S6M4H8</accession>
<reference evidence="1 2" key="1">
    <citation type="submission" date="2020-06" db="EMBL/GenBank/DDBJ databases">
        <title>Interaction of electrochemicaly active bacteria, Geobacter bremensis R4 on different carbon anode.</title>
        <authorList>
            <person name="Meng L."/>
            <person name="Yoshida N."/>
        </authorList>
    </citation>
    <scope>NUCLEOTIDE SEQUENCE [LARGE SCALE GENOMIC DNA]</scope>
    <source>
        <strain evidence="1 2">R4</strain>
    </source>
</reference>
<sequence>MKNNTATKETQAKESVFITPEQLALRWHCARTSVDRIVRRENLSRVCLGTGKNGMVRFLLKEILDYEASRTVQA</sequence>